<keyword evidence="4" id="KW-0802">TPR repeat</keyword>
<dbReference type="PROSITE" id="PS01124">
    <property type="entry name" value="HTH_ARAC_FAMILY_2"/>
    <property type="match status" value="1"/>
</dbReference>
<dbReference type="PANTHER" id="PTHR43280:SF2">
    <property type="entry name" value="HTH-TYPE TRANSCRIPTIONAL REGULATOR EXSA"/>
    <property type="match status" value="1"/>
</dbReference>
<evidence type="ECO:0000256" key="4">
    <source>
        <dbReference type="PROSITE-ProRule" id="PRU00339"/>
    </source>
</evidence>
<dbReference type="STRING" id="1416778.SAMN05443633_104450"/>
<dbReference type="Pfam" id="PF00165">
    <property type="entry name" value="HTH_AraC"/>
    <property type="match status" value="1"/>
</dbReference>
<evidence type="ECO:0000259" key="6">
    <source>
        <dbReference type="PROSITE" id="PS01124"/>
    </source>
</evidence>
<sequence>MRFFTLLFTFFVLNLYGQDIASFNAIYTKTFLETSQKDPDKALKIADSLYTISETPVLQTKSLMLTATLYHQLADFEKALQYASKAEKIIQNTDNVLWKAKVYGFMATHYRFIRLFDQSKKYFEMGLNISTEIPNPELANNTMAMMMQEKAYYNIEKKDYHNSIKSIEKSEEYVLKTSVNADHLKITNQQLLGYCYYHLGNFKVAFRHYREALKLSKNFPENYSVGLIHNGLALLYLQENDLKKAKEHLDITLRITEESKNPSLKNEVYETSEKYYALTKNLEDYVKTREKHDTVKKTLQKNMQYLVNKSYSRIDQENTEIKSSSDTKNLIIGTALIIFLIGIVLFLGFRKKQKKNIQNFEKVIRELNEKKLLNSAIENTKEIAETPKTAPNSLMPIETEQKILALLQQFEGKELYLDNNVSLSSLATYCETNGKYLSYVINTYKNNDFNNYINVLRINYIVDKLRNYPIYRKYKIATLAEEAGFSSLNKFSTVFKKTISLTPSLFIKYLNEENSENTIEGILKLQNFKE</sequence>
<evidence type="ECO:0000256" key="1">
    <source>
        <dbReference type="ARBA" id="ARBA00023015"/>
    </source>
</evidence>
<gene>
    <name evidence="7" type="ORF">SAMN05443633_104450</name>
</gene>
<feature type="repeat" description="TPR" evidence="4">
    <location>
        <begin position="186"/>
        <end position="219"/>
    </location>
</feature>
<evidence type="ECO:0000313" key="7">
    <source>
        <dbReference type="EMBL" id="SHF51236.1"/>
    </source>
</evidence>
<dbReference type="InterPro" id="IPR019734">
    <property type="entry name" value="TPR_rpt"/>
</dbReference>
<keyword evidence="8" id="KW-1185">Reference proteome</keyword>
<name>A0A1M5C9A2_9FLAO</name>
<dbReference type="SUPFAM" id="SSF46689">
    <property type="entry name" value="Homeodomain-like"/>
    <property type="match status" value="1"/>
</dbReference>
<feature type="transmembrane region" description="Helical" evidence="5">
    <location>
        <begin position="330"/>
        <end position="349"/>
    </location>
</feature>
<dbReference type="SMART" id="SM00028">
    <property type="entry name" value="TPR"/>
    <property type="match status" value="4"/>
</dbReference>
<evidence type="ECO:0000256" key="3">
    <source>
        <dbReference type="ARBA" id="ARBA00023163"/>
    </source>
</evidence>
<dbReference type="InterPro" id="IPR009057">
    <property type="entry name" value="Homeodomain-like_sf"/>
</dbReference>
<dbReference type="Gene3D" id="1.10.10.60">
    <property type="entry name" value="Homeodomain-like"/>
    <property type="match status" value="1"/>
</dbReference>
<keyword evidence="2" id="KW-0238">DNA-binding</keyword>
<keyword evidence="5" id="KW-0812">Transmembrane</keyword>
<protein>
    <submittedName>
        <fullName evidence="7">Helix-turn-helix domain-containing protein</fullName>
    </submittedName>
</protein>
<dbReference type="RefSeq" id="WP_072957053.1">
    <property type="nucleotide sequence ID" value="NZ_FQUT01000004.1"/>
</dbReference>
<evidence type="ECO:0000313" key="8">
    <source>
        <dbReference type="Proteomes" id="UP000184518"/>
    </source>
</evidence>
<dbReference type="SMART" id="SM00342">
    <property type="entry name" value="HTH_ARAC"/>
    <property type="match status" value="1"/>
</dbReference>
<dbReference type="SUPFAM" id="SSF48452">
    <property type="entry name" value="TPR-like"/>
    <property type="match status" value="1"/>
</dbReference>
<dbReference type="OrthoDB" id="5295174at2"/>
<dbReference type="PROSITE" id="PS50005">
    <property type="entry name" value="TPR"/>
    <property type="match status" value="1"/>
</dbReference>
<dbReference type="Pfam" id="PF13424">
    <property type="entry name" value="TPR_12"/>
    <property type="match status" value="1"/>
</dbReference>
<dbReference type="Gene3D" id="1.25.40.10">
    <property type="entry name" value="Tetratricopeptide repeat domain"/>
    <property type="match status" value="2"/>
</dbReference>
<reference evidence="8" key="1">
    <citation type="submission" date="2016-11" db="EMBL/GenBank/DDBJ databases">
        <authorList>
            <person name="Varghese N."/>
            <person name="Submissions S."/>
        </authorList>
    </citation>
    <scope>NUCLEOTIDE SEQUENCE [LARGE SCALE GENOMIC DNA]</scope>
    <source>
        <strain evidence="8">DSM 27619</strain>
    </source>
</reference>
<feature type="domain" description="HTH araC/xylS-type" evidence="6">
    <location>
        <begin position="401"/>
        <end position="509"/>
    </location>
</feature>
<dbReference type="PANTHER" id="PTHR43280">
    <property type="entry name" value="ARAC-FAMILY TRANSCRIPTIONAL REGULATOR"/>
    <property type="match status" value="1"/>
</dbReference>
<dbReference type="InterPro" id="IPR018060">
    <property type="entry name" value="HTH_AraC"/>
</dbReference>
<keyword evidence="5" id="KW-1133">Transmembrane helix</keyword>
<proteinExistence type="predicted"/>
<evidence type="ECO:0000256" key="2">
    <source>
        <dbReference type="ARBA" id="ARBA00023125"/>
    </source>
</evidence>
<dbReference type="EMBL" id="FQUT01000004">
    <property type="protein sequence ID" value="SHF51236.1"/>
    <property type="molecule type" value="Genomic_DNA"/>
</dbReference>
<keyword evidence="3" id="KW-0804">Transcription</keyword>
<keyword evidence="5" id="KW-0472">Membrane</keyword>
<dbReference type="AlphaFoldDB" id="A0A1M5C9A2"/>
<organism evidence="7 8">
    <name type="scientific">Chryseobacterium arachidis</name>
    <dbReference type="NCBI Taxonomy" id="1416778"/>
    <lineage>
        <taxon>Bacteria</taxon>
        <taxon>Pseudomonadati</taxon>
        <taxon>Bacteroidota</taxon>
        <taxon>Flavobacteriia</taxon>
        <taxon>Flavobacteriales</taxon>
        <taxon>Weeksellaceae</taxon>
        <taxon>Chryseobacterium group</taxon>
        <taxon>Chryseobacterium</taxon>
    </lineage>
</organism>
<evidence type="ECO:0000256" key="5">
    <source>
        <dbReference type="SAM" id="Phobius"/>
    </source>
</evidence>
<keyword evidence="1" id="KW-0805">Transcription regulation</keyword>
<dbReference type="GO" id="GO:0043565">
    <property type="term" value="F:sequence-specific DNA binding"/>
    <property type="evidence" value="ECO:0007669"/>
    <property type="project" value="InterPro"/>
</dbReference>
<dbReference type="InterPro" id="IPR011990">
    <property type="entry name" value="TPR-like_helical_dom_sf"/>
</dbReference>
<accession>A0A1M5C9A2</accession>
<dbReference type="GO" id="GO:0003700">
    <property type="term" value="F:DNA-binding transcription factor activity"/>
    <property type="evidence" value="ECO:0007669"/>
    <property type="project" value="InterPro"/>
</dbReference>
<dbReference type="Proteomes" id="UP000184518">
    <property type="component" value="Unassembled WGS sequence"/>
</dbReference>